<dbReference type="AlphaFoldDB" id="A0A914XVZ8"/>
<organism evidence="1 2">
    <name type="scientific">Plectus sambesii</name>
    <dbReference type="NCBI Taxonomy" id="2011161"/>
    <lineage>
        <taxon>Eukaryota</taxon>
        <taxon>Metazoa</taxon>
        <taxon>Ecdysozoa</taxon>
        <taxon>Nematoda</taxon>
        <taxon>Chromadorea</taxon>
        <taxon>Plectida</taxon>
        <taxon>Plectina</taxon>
        <taxon>Plectoidea</taxon>
        <taxon>Plectidae</taxon>
        <taxon>Plectus</taxon>
    </lineage>
</organism>
<evidence type="ECO:0000313" key="1">
    <source>
        <dbReference type="Proteomes" id="UP000887566"/>
    </source>
</evidence>
<reference evidence="2" key="1">
    <citation type="submission" date="2022-11" db="UniProtKB">
        <authorList>
            <consortium name="WormBaseParasite"/>
        </authorList>
    </citation>
    <scope>IDENTIFICATION</scope>
</reference>
<proteinExistence type="predicted"/>
<keyword evidence="1" id="KW-1185">Reference proteome</keyword>
<name>A0A914XVZ8_9BILA</name>
<sequence length="102" mass="11770">MNERNEIHTYSMLHEAVSRVSLCVELPELRNPRQLDNHAFTLPQNRRRSDFQRVHINGFNKRYVENTPHSAELRSNTPSAQARHTVAINACACGVFYRLPAV</sequence>
<accession>A0A914XVZ8</accession>
<evidence type="ECO:0000313" key="2">
    <source>
        <dbReference type="WBParaSite" id="PSAMB.scaffold9997size4447.g32951.t1"/>
    </source>
</evidence>
<dbReference type="Proteomes" id="UP000887566">
    <property type="component" value="Unplaced"/>
</dbReference>
<protein>
    <submittedName>
        <fullName evidence="2">Uncharacterized protein</fullName>
    </submittedName>
</protein>
<dbReference type="WBParaSite" id="PSAMB.scaffold9997size4447.g32951.t1">
    <property type="protein sequence ID" value="PSAMB.scaffold9997size4447.g32951.t1"/>
    <property type="gene ID" value="PSAMB.scaffold9997size4447.g32951"/>
</dbReference>